<evidence type="ECO:0000259" key="2">
    <source>
        <dbReference type="Pfam" id="PF04480"/>
    </source>
</evidence>
<dbReference type="PANTHER" id="PTHR38590">
    <property type="entry name" value="BLL0828 PROTEIN"/>
    <property type="match status" value="1"/>
</dbReference>
<evidence type="ECO:0000256" key="1">
    <source>
        <dbReference type="SAM" id="MobiDB-lite"/>
    </source>
</evidence>
<dbReference type="Gene3D" id="3.40.960.10">
    <property type="entry name" value="VSR Endonuclease"/>
    <property type="match status" value="1"/>
</dbReference>
<dbReference type="EMBL" id="RJVI01000003">
    <property type="protein sequence ID" value="ROR29617.1"/>
    <property type="molecule type" value="Genomic_DNA"/>
</dbReference>
<sequence length="138" mass="15797">MHPTTLRARRLRASMTDAERRLWQHLRRRGLGVRFRRQHPIGPYLADFACVGLRLVIEADGGQHAAGRRRHDEARDRWLRAHGWRVLRFWNHEVLGATDSVLERIRMEVEALAKAGRGASRPADAEPAAERGNRPVCG</sequence>
<dbReference type="CDD" id="cd01038">
    <property type="entry name" value="Endonuclease_DUF559"/>
    <property type="match status" value="1"/>
</dbReference>
<dbReference type="InterPro" id="IPR011335">
    <property type="entry name" value="Restrct_endonuc-II-like"/>
</dbReference>
<dbReference type="GO" id="GO:0004519">
    <property type="term" value="F:endonuclease activity"/>
    <property type="evidence" value="ECO:0007669"/>
    <property type="project" value="UniProtKB-KW"/>
</dbReference>
<reference evidence="3 4" key="1">
    <citation type="submission" date="2018-11" db="EMBL/GenBank/DDBJ databases">
        <title>Genomic Encyclopedia of Type Strains, Phase IV (KMG-IV): sequencing the most valuable type-strain genomes for metagenomic binning, comparative biology and taxonomic classification.</title>
        <authorList>
            <person name="Goeker M."/>
        </authorList>
    </citation>
    <scope>NUCLEOTIDE SEQUENCE [LARGE SCALE GENOMIC DNA]</scope>
    <source>
        <strain evidence="3 4">DSM 100275</strain>
    </source>
</reference>
<evidence type="ECO:0000313" key="4">
    <source>
        <dbReference type="Proteomes" id="UP000276634"/>
    </source>
</evidence>
<dbReference type="AlphaFoldDB" id="A0A3N1XXF7"/>
<protein>
    <submittedName>
        <fullName evidence="3">Very-short-patch-repair endonuclease</fullName>
    </submittedName>
</protein>
<feature type="region of interest" description="Disordered" evidence="1">
    <location>
        <begin position="116"/>
        <end position="138"/>
    </location>
</feature>
<dbReference type="RefSeq" id="WP_123402023.1">
    <property type="nucleotide sequence ID" value="NZ_RJVI01000003.1"/>
</dbReference>
<gene>
    <name evidence="3" type="ORF">EDC57_2288</name>
</gene>
<proteinExistence type="predicted"/>
<organism evidence="3 4">
    <name type="scientific">Inmirania thermothiophila</name>
    <dbReference type="NCBI Taxonomy" id="1750597"/>
    <lineage>
        <taxon>Bacteria</taxon>
        <taxon>Pseudomonadati</taxon>
        <taxon>Pseudomonadota</taxon>
        <taxon>Gammaproteobacteria</taxon>
        <taxon>Chromatiales</taxon>
        <taxon>Ectothiorhodospiraceae</taxon>
        <taxon>Inmirania</taxon>
    </lineage>
</organism>
<dbReference type="InterPro" id="IPR047216">
    <property type="entry name" value="Endonuclease_DUF559_bact"/>
</dbReference>
<keyword evidence="3" id="KW-0255">Endonuclease</keyword>
<keyword evidence="3" id="KW-0540">Nuclease</keyword>
<name>A0A3N1XXF7_9GAMM</name>
<dbReference type="Pfam" id="PF04480">
    <property type="entry name" value="DUF559"/>
    <property type="match status" value="1"/>
</dbReference>
<dbReference type="PANTHER" id="PTHR38590:SF1">
    <property type="entry name" value="BLL0828 PROTEIN"/>
    <property type="match status" value="1"/>
</dbReference>
<dbReference type="SUPFAM" id="SSF52980">
    <property type="entry name" value="Restriction endonuclease-like"/>
    <property type="match status" value="1"/>
</dbReference>
<dbReference type="Proteomes" id="UP000276634">
    <property type="component" value="Unassembled WGS sequence"/>
</dbReference>
<keyword evidence="3" id="KW-0378">Hydrolase</keyword>
<feature type="domain" description="DUF559" evidence="2">
    <location>
        <begin position="5"/>
        <end position="109"/>
    </location>
</feature>
<evidence type="ECO:0000313" key="3">
    <source>
        <dbReference type="EMBL" id="ROR29617.1"/>
    </source>
</evidence>
<feature type="compositionally biased region" description="Basic and acidic residues" evidence="1">
    <location>
        <begin position="128"/>
        <end position="138"/>
    </location>
</feature>
<dbReference type="InterPro" id="IPR007569">
    <property type="entry name" value="DUF559"/>
</dbReference>
<comment type="caution">
    <text evidence="3">The sequence shown here is derived from an EMBL/GenBank/DDBJ whole genome shotgun (WGS) entry which is preliminary data.</text>
</comment>
<accession>A0A3N1XXF7</accession>
<dbReference type="OrthoDB" id="5797404at2"/>
<keyword evidence="4" id="KW-1185">Reference proteome</keyword>